<dbReference type="EMBL" id="AP024601">
    <property type="protein sequence ID" value="BCU80543.1"/>
    <property type="molecule type" value="Genomic_DNA"/>
</dbReference>
<reference evidence="1" key="2">
    <citation type="journal article" date="2021" name="Microbiol. Resour. Announc.">
        <title>Complete Genome Sequence of Polycladomyces abyssicola JIR-001T, Isolated from Hemipelagic Sediment in Deep Seawater.</title>
        <authorList>
            <person name="Tsubouchi T."/>
            <person name="Kaneko Y."/>
        </authorList>
    </citation>
    <scope>NUCLEOTIDE SEQUENCE</scope>
    <source>
        <strain evidence="1">JIR-001</strain>
    </source>
</reference>
<accession>A0A8D5UE02</accession>
<dbReference type="RefSeq" id="WP_212773906.1">
    <property type="nucleotide sequence ID" value="NZ_AP024601.1"/>
</dbReference>
<protein>
    <submittedName>
        <fullName evidence="1">Uncharacterized protein</fullName>
    </submittedName>
</protein>
<gene>
    <name evidence="1" type="ORF">JIR001_03260</name>
</gene>
<sequence>MPSKQKSHPIDGVGTTLFAPMWLMMDRGQNTLRFKENDEKTLRQIQYKSA</sequence>
<dbReference type="KEGG" id="pabs:JIR001_03260"/>
<dbReference type="AlphaFoldDB" id="A0A8D5UE02"/>
<evidence type="ECO:0000313" key="1">
    <source>
        <dbReference type="EMBL" id="BCU80543.1"/>
    </source>
</evidence>
<keyword evidence="2" id="KW-1185">Reference proteome</keyword>
<organism evidence="1 2">
    <name type="scientific">Polycladomyces abyssicola</name>
    <dbReference type="NCBI Taxonomy" id="1125966"/>
    <lineage>
        <taxon>Bacteria</taxon>
        <taxon>Bacillati</taxon>
        <taxon>Bacillota</taxon>
        <taxon>Bacilli</taxon>
        <taxon>Bacillales</taxon>
        <taxon>Thermoactinomycetaceae</taxon>
        <taxon>Polycladomyces</taxon>
    </lineage>
</organism>
<name>A0A8D5UE02_9BACL</name>
<dbReference type="Proteomes" id="UP000677436">
    <property type="component" value="Chromosome"/>
</dbReference>
<reference evidence="1" key="1">
    <citation type="journal article" date="2013" name="Int. J. Syst. Evol. Microbiol.">
        <title>Polycladomyces abyssicola gen. nov., sp. nov., a thermophilic filamentous bacterium isolated from hemipelagic sediment.</title>
        <authorList>
            <person name="Tsubouchi T."/>
            <person name="Shimane Y."/>
            <person name="Mori K."/>
            <person name="Usui K."/>
            <person name="Hiraki T."/>
            <person name="Tame A."/>
            <person name="Uematsu K."/>
            <person name="Maruyama T."/>
            <person name="Hatada Y."/>
        </authorList>
    </citation>
    <scope>NUCLEOTIDE SEQUENCE</scope>
    <source>
        <strain evidence="1">JIR-001</strain>
    </source>
</reference>
<evidence type="ECO:0000313" key="2">
    <source>
        <dbReference type="Proteomes" id="UP000677436"/>
    </source>
</evidence>
<proteinExistence type="predicted"/>